<dbReference type="PIRSF" id="PIRSF019169">
    <property type="entry name" value="PilM"/>
    <property type="match status" value="1"/>
</dbReference>
<dbReference type="Pfam" id="PF11104">
    <property type="entry name" value="PilM_2"/>
    <property type="match status" value="1"/>
</dbReference>
<protein>
    <recommendedName>
        <fullName evidence="3">SHS2 domain-containing protein</fullName>
    </recommendedName>
</protein>
<dbReference type="Gene3D" id="3.30.1490.300">
    <property type="match status" value="1"/>
</dbReference>
<dbReference type="InterPro" id="IPR050696">
    <property type="entry name" value="FtsA/MreB"/>
</dbReference>
<dbReference type="CDD" id="cd24049">
    <property type="entry name" value="ASKHA_NBD_PilM"/>
    <property type="match status" value="1"/>
</dbReference>
<accession>A0A1G1Z7C8</accession>
<organism evidence="1 2">
    <name type="scientific">Candidatus Colwellbacteria bacterium RIFCSPLOWO2_02_FULL_45_11</name>
    <dbReference type="NCBI Taxonomy" id="1797692"/>
    <lineage>
        <taxon>Bacteria</taxon>
        <taxon>Candidatus Colwelliibacteriota</taxon>
    </lineage>
</organism>
<gene>
    <name evidence="1" type="ORF">A3I33_02030</name>
</gene>
<comment type="caution">
    <text evidence="1">The sequence shown here is derived from an EMBL/GenBank/DDBJ whole genome shotgun (WGS) entry which is preliminary data.</text>
</comment>
<dbReference type="NCBIfam" id="TIGR01175">
    <property type="entry name" value="pilM"/>
    <property type="match status" value="1"/>
</dbReference>
<reference evidence="1 2" key="1">
    <citation type="journal article" date="2016" name="Nat. Commun.">
        <title>Thousands of microbial genomes shed light on interconnected biogeochemical processes in an aquifer system.</title>
        <authorList>
            <person name="Anantharaman K."/>
            <person name="Brown C.T."/>
            <person name="Hug L.A."/>
            <person name="Sharon I."/>
            <person name="Castelle C.J."/>
            <person name="Probst A.J."/>
            <person name="Thomas B.C."/>
            <person name="Singh A."/>
            <person name="Wilkins M.J."/>
            <person name="Karaoz U."/>
            <person name="Brodie E.L."/>
            <person name="Williams K.H."/>
            <person name="Hubbard S.S."/>
            <person name="Banfield J.F."/>
        </authorList>
    </citation>
    <scope>NUCLEOTIDE SEQUENCE [LARGE SCALE GENOMIC DNA]</scope>
</reference>
<evidence type="ECO:0008006" key="3">
    <source>
        <dbReference type="Google" id="ProtNLM"/>
    </source>
</evidence>
<dbReference type="PANTHER" id="PTHR32432">
    <property type="entry name" value="CELL DIVISION PROTEIN FTSA-RELATED"/>
    <property type="match status" value="1"/>
</dbReference>
<evidence type="ECO:0000313" key="2">
    <source>
        <dbReference type="Proteomes" id="UP000176544"/>
    </source>
</evidence>
<dbReference type="STRING" id="1797692.A3I33_02030"/>
<sequence>MPNFLKHLTSIGKQNYLGIDIGTSSIKAVELIDSQGKPTLRNYGILESHGHLDRVNDAIQTSGLKLVDRQTADLLKRLLDQMQPKAKDVVASLPAFTAFTSLLEVPTMSQEETAQAMQYQAKTFVPLPLSDVTIDWIPVGEFEDEKGVRKQQVFLISIPNDQIEKYKNIIKAVGLNLRFLEVETVSLARLFTAGDKTTSMIVDIGARSTAIGVAAAGVVKYSAQTDFAGGSLTQAITKGLSIGARRAEDLKRQRGVAGMGGEYQLSTLMLPYLDVILNEVRRVRDTYEKNYRDHIERVIVSGGGANLLGIEKYVSSQMGNLPTIKANPFGKIGYPPAFSPFSNELGPPLAVALGLSMRQFS</sequence>
<proteinExistence type="predicted"/>
<evidence type="ECO:0000313" key="1">
    <source>
        <dbReference type="EMBL" id="OGY60541.1"/>
    </source>
</evidence>
<dbReference type="Proteomes" id="UP000176544">
    <property type="component" value="Unassembled WGS sequence"/>
</dbReference>
<dbReference type="EMBL" id="MHJA01000029">
    <property type="protein sequence ID" value="OGY60541.1"/>
    <property type="molecule type" value="Genomic_DNA"/>
</dbReference>
<dbReference type="AlphaFoldDB" id="A0A1G1Z7C8"/>
<dbReference type="PANTHER" id="PTHR32432:SF3">
    <property type="entry name" value="ETHANOLAMINE UTILIZATION PROTEIN EUTJ"/>
    <property type="match status" value="1"/>
</dbReference>
<dbReference type="InterPro" id="IPR005883">
    <property type="entry name" value="PilM"/>
</dbReference>
<name>A0A1G1Z7C8_9BACT</name>
<dbReference type="Gene3D" id="3.30.420.40">
    <property type="match status" value="2"/>
</dbReference>
<dbReference type="SUPFAM" id="SSF53067">
    <property type="entry name" value="Actin-like ATPase domain"/>
    <property type="match status" value="2"/>
</dbReference>
<dbReference type="InterPro" id="IPR043129">
    <property type="entry name" value="ATPase_NBD"/>
</dbReference>